<keyword evidence="1" id="KW-1133">Transmembrane helix</keyword>
<keyword evidence="2" id="KW-0496">Mitochondrion</keyword>
<keyword evidence="1" id="KW-0812">Transmembrane</keyword>
<name>Q0QJ89_9NEOP</name>
<feature type="transmembrane region" description="Helical" evidence="1">
    <location>
        <begin position="48"/>
        <end position="69"/>
    </location>
</feature>
<feature type="transmembrane region" description="Helical" evidence="1">
    <location>
        <begin position="81"/>
        <end position="99"/>
    </location>
</feature>
<sequence>MIKIFMALTVSLNWMFLKSNHPLSLSIILTFQTLSTAMMMSFMNKTFWYSYLLIILMMGSMIMMFIYMTSLISNMKMNMNFIYLMSIFLTPLIYENFYVNSMESQMFIKTSQNLEIYEINKIYMNNKYMILIYMLLLLFLIMMFINKLVNLKMGPIRKINDKL</sequence>
<proteinExistence type="predicted"/>
<dbReference type="EMBL" id="DQ364229">
    <property type="protein sequence ID" value="ABC86663.1"/>
    <property type="molecule type" value="Genomic_DNA"/>
</dbReference>
<evidence type="ECO:0000256" key="1">
    <source>
        <dbReference type="SAM" id="Phobius"/>
    </source>
</evidence>
<keyword evidence="1" id="KW-0472">Membrane</keyword>
<evidence type="ECO:0000313" key="2">
    <source>
        <dbReference type="EMBL" id="ABC86663.1"/>
    </source>
</evidence>
<organism evidence="2">
    <name type="scientific">Xenos vesparum</name>
    <dbReference type="NCBI Taxonomy" id="31928"/>
    <lineage>
        <taxon>Eukaryota</taxon>
        <taxon>Metazoa</taxon>
        <taxon>Ecdysozoa</taxon>
        <taxon>Arthropoda</taxon>
        <taxon>Hexapoda</taxon>
        <taxon>Insecta</taxon>
        <taxon>Pterygota</taxon>
        <taxon>Neoptera</taxon>
        <taxon>Endopterygota</taxon>
        <taxon>Strepsiptera</taxon>
        <taxon>Stylopidia</taxon>
        <taxon>Xenidae</taxon>
        <taxon>Xenos</taxon>
    </lineage>
</organism>
<accession>Q0QJ89</accession>
<geneLocation type="mitochondrion" evidence="2"/>
<feature type="transmembrane region" description="Helical" evidence="1">
    <location>
        <begin position="130"/>
        <end position="149"/>
    </location>
</feature>
<dbReference type="AlphaFoldDB" id="Q0QJ89"/>
<protein>
    <submittedName>
        <fullName evidence="2">NADH dehydrogenase subunit 6</fullName>
    </submittedName>
</protein>
<feature type="transmembrane region" description="Helical" evidence="1">
    <location>
        <begin position="21"/>
        <end position="42"/>
    </location>
</feature>
<reference evidence="2" key="1">
    <citation type="journal article" date="2006" name="Gene">
        <title>The mitochondrial genome of the entomophagous endoparasite Xenos vesparum (Insecta: Strepsiptera).</title>
        <authorList>
            <person name="Carapelli A."/>
            <person name="Vannini L."/>
            <person name="Nardi F."/>
            <person name="Boore J.L."/>
            <person name="Beani L."/>
            <person name="Dallai R."/>
            <person name="Frati F."/>
        </authorList>
    </citation>
    <scope>NUCLEOTIDE SEQUENCE</scope>
</reference>